<reference evidence="1" key="1">
    <citation type="submission" date="2014-11" db="EMBL/GenBank/DDBJ databases">
        <authorList>
            <person name="Amaro Gonzalez C."/>
        </authorList>
    </citation>
    <scope>NUCLEOTIDE SEQUENCE</scope>
</reference>
<dbReference type="EMBL" id="GBXM01094929">
    <property type="protein sequence ID" value="JAH13648.1"/>
    <property type="molecule type" value="Transcribed_RNA"/>
</dbReference>
<protein>
    <submittedName>
        <fullName evidence="1">Uncharacterized protein</fullName>
    </submittedName>
</protein>
<reference evidence="1" key="2">
    <citation type="journal article" date="2015" name="Fish Shellfish Immunol.">
        <title>Early steps in the European eel (Anguilla anguilla)-Vibrio vulnificus interaction in the gills: Role of the RtxA13 toxin.</title>
        <authorList>
            <person name="Callol A."/>
            <person name="Pajuelo D."/>
            <person name="Ebbesson L."/>
            <person name="Teles M."/>
            <person name="MacKenzie S."/>
            <person name="Amaro C."/>
        </authorList>
    </citation>
    <scope>NUCLEOTIDE SEQUENCE</scope>
</reference>
<sequence length="13" mass="1563">MLLRAERRVCRGC</sequence>
<proteinExistence type="predicted"/>
<evidence type="ECO:0000313" key="1">
    <source>
        <dbReference type="EMBL" id="JAH13648.1"/>
    </source>
</evidence>
<name>A0A0E9QC18_ANGAN</name>
<accession>A0A0E9QC18</accession>
<organism evidence="1">
    <name type="scientific">Anguilla anguilla</name>
    <name type="common">European freshwater eel</name>
    <name type="synonym">Muraena anguilla</name>
    <dbReference type="NCBI Taxonomy" id="7936"/>
    <lineage>
        <taxon>Eukaryota</taxon>
        <taxon>Metazoa</taxon>
        <taxon>Chordata</taxon>
        <taxon>Craniata</taxon>
        <taxon>Vertebrata</taxon>
        <taxon>Euteleostomi</taxon>
        <taxon>Actinopterygii</taxon>
        <taxon>Neopterygii</taxon>
        <taxon>Teleostei</taxon>
        <taxon>Anguilliformes</taxon>
        <taxon>Anguillidae</taxon>
        <taxon>Anguilla</taxon>
    </lineage>
</organism>